<dbReference type="CDD" id="cd04301">
    <property type="entry name" value="NAT_SF"/>
    <property type="match status" value="1"/>
</dbReference>
<name>A0A6J8DCE5_MYTCO</name>
<sequence>MANFIVRLAKPGDCEQIADLIKELAVYEKLEEQVKITADVLRTDGFGEEKFYHCFVAELKDKPLLVGYALYYYTYSTWEGRSIYMEDLYVKPGYRGQGIGTQLWKSVTKIGIEKQCSRLDFVVLNWNVNSIEYYKQKGAFDLTGTEKWHLFRMKENEMKAFIAA</sequence>
<dbReference type="SUPFAM" id="SSF55729">
    <property type="entry name" value="Acyl-CoA N-acyltransferases (Nat)"/>
    <property type="match status" value="1"/>
</dbReference>
<evidence type="ECO:0000313" key="5">
    <source>
        <dbReference type="EMBL" id="CAC5405589.1"/>
    </source>
</evidence>
<dbReference type="Pfam" id="PF00583">
    <property type="entry name" value="Acetyltransf_1"/>
    <property type="match status" value="1"/>
</dbReference>
<evidence type="ECO:0000259" key="4">
    <source>
        <dbReference type="PROSITE" id="PS51186"/>
    </source>
</evidence>
<dbReference type="EMBL" id="CACVKT020007119">
    <property type="protein sequence ID" value="CAC5405589.1"/>
    <property type="molecule type" value="Genomic_DNA"/>
</dbReference>
<dbReference type="PROSITE" id="PS51186">
    <property type="entry name" value="GNAT"/>
    <property type="match status" value="1"/>
</dbReference>
<comment type="similarity">
    <text evidence="1">Belongs to the acetyltransferase family.</text>
</comment>
<proteinExistence type="inferred from homology"/>
<evidence type="ECO:0000256" key="1">
    <source>
        <dbReference type="ARBA" id="ARBA00008694"/>
    </source>
</evidence>
<protein>
    <submittedName>
        <fullName evidence="5">SpeG</fullName>
        <ecNumber evidence="5">2.3.1.57</ecNumber>
    </submittedName>
</protein>
<keyword evidence="3 5" id="KW-0012">Acyltransferase</keyword>
<dbReference type="OrthoDB" id="7305308at2759"/>
<dbReference type="Gene3D" id="3.40.630.30">
    <property type="match status" value="1"/>
</dbReference>
<dbReference type="InterPro" id="IPR051016">
    <property type="entry name" value="Diverse_Substrate_AcTransf"/>
</dbReference>
<keyword evidence="2 5" id="KW-0808">Transferase</keyword>
<organism evidence="5 6">
    <name type="scientific">Mytilus coruscus</name>
    <name type="common">Sea mussel</name>
    <dbReference type="NCBI Taxonomy" id="42192"/>
    <lineage>
        <taxon>Eukaryota</taxon>
        <taxon>Metazoa</taxon>
        <taxon>Spiralia</taxon>
        <taxon>Lophotrochozoa</taxon>
        <taxon>Mollusca</taxon>
        <taxon>Bivalvia</taxon>
        <taxon>Autobranchia</taxon>
        <taxon>Pteriomorphia</taxon>
        <taxon>Mytilida</taxon>
        <taxon>Mytiloidea</taxon>
        <taxon>Mytilidae</taxon>
        <taxon>Mytilinae</taxon>
        <taxon>Mytilus</taxon>
    </lineage>
</organism>
<dbReference type="Proteomes" id="UP000507470">
    <property type="component" value="Unassembled WGS sequence"/>
</dbReference>
<gene>
    <name evidence="5" type="ORF">MCOR_39264</name>
</gene>
<dbReference type="InterPro" id="IPR016181">
    <property type="entry name" value="Acyl_CoA_acyltransferase"/>
</dbReference>
<dbReference type="EC" id="2.3.1.57" evidence="5"/>
<feature type="domain" description="N-acetyltransferase" evidence="4">
    <location>
        <begin position="4"/>
        <end position="163"/>
    </location>
</feature>
<dbReference type="PANTHER" id="PTHR10545">
    <property type="entry name" value="DIAMINE N-ACETYLTRANSFERASE"/>
    <property type="match status" value="1"/>
</dbReference>
<dbReference type="GO" id="GO:0004145">
    <property type="term" value="F:diamine N-acetyltransferase activity"/>
    <property type="evidence" value="ECO:0007669"/>
    <property type="project" value="UniProtKB-EC"/>
</dbReference>
<evidence type="ECO:0000313" key="6">
    <source>
        <dbReference type="Proteomes" id="UP000507470"/>
    </source>
</evidence>
<dbReference type="InterPro" id="IPR000182">
    <property type="entry name" value="GNAT_dom"/>
</dbReference>
<dbReference type="PANTHER" id="PTHR10545:SF29">
    <property type="entry name" value="GH14572P-RELATED"/>
    <property type="match status" value="1"/>
</dbReference>
<keyword evidence="6" id="KW-1185">Reference proteome</keyword>
<evidence type="ECO:0000256" key="2">
    <source>
        <dbReference type="ARBA" id="ARBA00022679"/>
    </source>
</evidence>
<reference evidence="5 6" key="1">
    <citation type="submission" date="2020-06" db="EMBL/GenBank/DDBJ databases">
        <authorList>
            <person name="Li R."/>
            <person name="Bekaert M."/>
        </authorList>
    </citation>
    <scope>NUCLEOTIDE SEQUENCE [LARGE SCALE GENOMIC DNA]</scope>
    <source>
        <strain evidence="6">wild</strain>
    </source>
</reference>
<dbReference type="FunFam" id="3.40.630.30:FF:000064">
    <property type="entry name" value="GNAT family acetyltransferase"/>
    <property type="match status" value="1"/>
</dbReference>
<evidence type="ECO:0000256" key="3">
    <source>
        <dbReference type="ARBA" id="ARBA00023315"/>
    </source>
</evidence>
<dbReference type="AlphaFoldDB" id="A0A6J8DCE5"/>
<accession>A0A6J8DCE5</accession>